<dbReference type="EMBL" id="FOGI01000018">
    <property type="protein sequence ID" value="SES47805.1"/>
    <property type="molecule type" value="Genomic_DNA"/>
</dbReference>
<dbReference type="STRING" id="155974.SAMN04487818_1182"/>
<protein>
    <submittedName>
        <fullName evidence="2">Uncharacterized protein</fullName>
    </submittedName>
</protein>
<feature type="region of interest" description="Disordered" evidence="1">
    <location>
        <begin position="1"/>
        <end position="25"/>
    </location>
</feature>
<proteinExistence type="predicted"/>
<gene>
    <name evidence="2" type="ORF">SAMN04487818_1182</name>
</gene>
<evidence type="ECO:0000256" key="1">
    <source>
        <dbReference type="SAM" id="MobiDB-lite"/>
    </source>
</evidence>
<sequence>MALRPQVRDLVDAGPFPDEDADEESFERVERLLDRITKPVTDEEAQALATVFGPDDCYGMSWTLLHLIETAPGARTARYPAHPENPWRELLNNRVQAAGEH</sequence>
<evidence type="ECO:0000313" key="2">
    <source>
        <dbReference type="EMBL" id="SES47805.1"/>
    </source>
</evidence>
<name>A0A1H9XNR3_9PSEU</name>
<dbReference type="RefSeq" id="WP_092786529.1">
    <property type="nucleotide sequence ID" value="NZ_FOGI01000018.1"/>
</dbReference>
<accession>A0A1H9XNR3</accession>
<organism evidence="2 3">
    <name type="scientific">Actinokineospora terrae</name>
    <dbReference type="NCBI Taxonomy" id="155974"/>
    <lineage>
        <taxon>Bacteria</taxon>
        <taxon>Bacillati</taxon>
        <taxon>Actinomycetota</taxon>
        <taxon>Actinomycetes</taxon>
        <taxon>Pseudonocardiales</taxon>
        <taxon>Pseudonocardiaceae</taxon>
        <taxon>Actinokineospora</taxon>
    </lineage>
</organism>
<reference evidence="3" key="1">
    <citation type="submission" date="2016-10" db="EMBL/GenBank/DDBJ databases">
        <authorList>
            <person name="Varghese N."/>
            <person name="Submissions S."/>
        </authorList>
    </citation>
    <scope>NUCLEOTIDE SEQUENCE [LARGE SCALE GENOMIC DNA]</scope>
    <source>
        <strain evidence="3">DSM 44260</strain>
    </source>
</reference>
<evidence type="ECO:0000313" key="3">
    <source>
        <dbReference type="Proteomes" id="UP000199051"/>
    </source>
</evidence>
<dbReference type="AlphaFoldDB" id="A0A1H9XNR3"/>
<feature type="compositionally biased region" description="Basic and acidic residues" evidence="1">
    <location>
        <begin position="1"/>
        <end position="11"/>
    </location>
</feature>
<keyword evidence="3" id="KW-1185">Reference proteome</keyword>
<dbReference type="Proteomes" id="UP000199051">
    <property type="component" value="Unassembled WGS sequence"/>
</dbReference>